<evidence type="ECO:0000256" key="1">
    <source>
        <dbReference type="SAM" id="SignalP"/>
    </source>
</evidence>
<feature type="signal peptide" evidence="1">
    <location>
        <begin position="1"/>
        <end position="43"/>
    </location>
</feature>
<proteinExistence type="predicted"/>
<evidence type="ECO:0000313" key="2">
    <source>
        <dbReference type="EMBL" id="KWN10309.1"/>
    </source>
</evidence>
<dbReference type="AlphaFoldDB" id="A0A118LMI2"/>
<dbReference type="RefSeq" id="WP_059794319.1">
    <property type="nucleotide sequence ID" value="NZ_LOYS01000063.1"/>
</dbReference>
<evidence type="ECO:0008006" key="4">
    <source>
        <dbReference type="Google" id="ProtNLM"/>
    </source>
</evidence>
<evidence type="ECO:0000313" key="3">
    <source>
        <dbReference type="Proteomes" id="UP000068016"/>
    </source>
</evidence>
<name>A0A118LMI2_9BURK</name>
<feature type="chain" id="PRO_5007160347" description="Lipoprotein" evidence="1">
    <location>
        <begin position="44"/>
        <end position="162"/>
    </location>
</feature>
<gene>
    <name evidence="2" type="ORF">WT83_20695</name>
</gene>
<organism evidence="2 3">
    <name type="scientific">Burkholderia territorii</name>
    <dbReference type="NCBI Taxonomy" id="1503055"/>
    <lineage>
        <taxon>Bacteria</taxon>
        <taxon>Pseudomonadati</taxon>
        <taxon>Pseudomonadota</taxon>
        <taxon>Betaproteobacteria</taxon>
        <taxon>Burkholderiales</taxon>
        <taxon>Burkholderiaceae</taxon>
        <taxon>Burkholderia</taxon>
        <taxon>Burkholderia cepacia complex</taxon>
    </lineage>
</organism>
<comment type="caution">
    <text evidence="2">The sequence shown here is derived from an EMBL/GenBank/DDBJ whole genome shotgun (WGS) entry which is preliminary data.</text>
</comment>
<dbReference type="Proteomes" id="UP000068016">
    <property type="component" value="Unassembled WGS sequence"/>
</dbReference>
<protein>
    <recommendedName>
        <fullName evidence="4">Lipoprotein</fullName>
    </recommendedName>
</protein>
<sequence>MKTSHVLPHHPGSRRDTGLARRAARRVAWSLAALPLFCGQAFAVDACPTPFALSGNTDLPWKEVTTNQWRNMLPRGWTDNGFHFYSRVRSRGPENGINTPSDLESEIRKQVSDEPAGGGNPNRRMITLPIVNGKGQHLLAIYDYDGGSTSKCELVTLTYPAQ</sequence>
<keyword evidence="1" id="KW-0732">Signal</keyword>
<accession>A0A118LMI2</accession>
<dbReference type="EMBL" id="LPLZ01000062">
    <property type="protein sequence ID" value="KWN10309.1"/>
    <property type="molecule type" value="Genomic_DNA"/>
</dbReference>
<reference evidence="2 3" key="1">
    <citation type="submission" date="2015-11" db="EMBL/GenBank/DDBJ databases">
        <title>Expanding the genomic diversity of Burkholderia species for the development of highly accurate diagnostics.</title>
        <authorList>
            <person name="Sahl J."/>
            <person name="Keim P."/>
            <person name="Wagner D."/>
        </authorList>
    </citation>
    <scope>NUCLEOTIDE SEQUENCE [LARGE SCALE GENOMIC DNA]</scope>
    <source>
        <strain evidence="2 3">MSMB793WGS</strain>
    </source>
</reference>